<keyword evidence="12" id="KW-1185">Reference proteome</keyword>
<dbReference type="EMBL" id="VDFP01000013">
    <property type="protein sequence ID" value="MQS76223.1"/>
    <property type="molecule type" value="Genomic_DNA"/>
</dbReference>
<accession>A0A5P0ZWA8</accession>
<evidence type="ECO:0000256" key="1">
    <source>
        <dbReference type="ARBA" id="ARBA00004651"/>
    </source>
</evidence>
<dbReference type="NCBIfam" id="TIGR03057">
    <property type="entry name" value="xxxLxxG_by_4"/>
    <property type="match status" value="3"/>
</dbReference>
<protein>
    <submittedName>
        <fullName evidence="11">MMPL family transporter</fullName>
    </submittedName>
</protein>
<name>A0A5P0ZWA8_9LACO</name>
<keyword evidence="3" id="KW-1003">Cell membrane</keyword>
<dbReference type="SUPFAM" id="SSF82866">
    <property type="entry name" value="Multidrug efflux transporter AcrB transmembrane domain"/>
    <property type="match status" value="2"/>
</dbReference>
<dbReference type="InterPro" id="IPR023908">
    <property type="entry name" value="xxxLxxG_rpt"/>
</dbReference>
<dbReference type="Pfam" id="PF03176">
    <property type="entry name" value="MMPL"/>
    <property type="match status" value="2"/>
</dbReference>
<dbReference type="Gene3D" id="1.10.287.950">
    <property type="entry name" value="Methyl-accepting chemotaxis protein"/>
    <property type="match status" value="2"/>
</dbReference>
<dbReference type="InterPro" id="IPR000731">
    <property type="entry name" value="SSD"/>
</dbReference>
<dbReference type="PROSITE" id="PS50156">
    <property type="entry name" value="SSD"/>
    <property type="match status" value="1"/>
</dbReference>
<dbReference type="EMBL" id="VDFO01000017">
    <property type="protein sequence ID" value="MQS97363.1"/>
    <property type="molecule type" value="Genomic_DNA"/>
</dbReference>
<feature type="transmembrane region" description="Helical" evidence="8">
    <location>
        <begin position="949"/>
        <end position="976"/>
    </location>
</feature>
<evidence type="ECO:0000256" key="2">
    <source>
        <dbReference type="ARBA" id="ARBA00010157"/>
    </source>
</evidence>
<dbReference type="RefSeq" id="WP_153385615.1">
    <property type="nucleotide sequence ID" value="NZ_VDFO01000017.1"/>
</dbReference>
<evidence type="ECO:0000256" key="8">
    <source>
        <dbReference type="SAM" id="Phobius"/>
    </source>
</evidence>
<dbReference type="PANTHER" id="PTHR33406">
    <property type="entry name" value="MEMBRANE PROTEIN MJ1562-RELATED"/>
    <property type="match status" value="1"/>
</dbReference>
<feature type="compositionally biased region" description="Basic and acidic residues" evidence="7">
    <location>
        <begin position="991"/>
        <end position="1007"/>
    </location>
</feature>
<evidence type="ECO:0000259" key="9">
    <source>
        <dbReference type="PROSITE" id="PS50156"/>
    </source>
</evidence>
<evidence type="ECO:0000313" key="12">
    <source>
        <dbReference type="Proteomes" id="UP000371423"/>
    </source>
</evidence>
<dbReference type="OrthoDB" id="9782006at2"/>
<evidence type="ECO:0000313" key="13">
    <source>
        <dbReference type="Proteomes" id="UP000414364"/>
    </source>
</evidence>
<evidence type="ECO:0000256" key="7">
    <source>
        <dbReference type="SAM" id="MobiDB-lite"/>
    </source>
</evidence>
<evidence type="ECO:0000256" key="3">
    <source>
        <dbReference type="ARBA" id="ARBA00022475"/>
    </source>
</evidence>
<feature type="region of interest" description="Disordered" evidence="7">
    <location>
        <begin position="984"/>
        <end position="1007"/>
    </location>
</feature>
<dbReference type="InterPro" id="IPR050545">
    <property type="entry name" value="Mycobact_MmpL"/>
</dbReference>
<keyword evidence="4 8" id="KW-0812">Transmembrane</keyword>
<feature type="transmembrane region" description="Helical" evidence="8">
    <location>
        <begin position="204"/>
        <end position="225"/>
    </location>
</feature>
<feature type="transmembrane region" description="Helical" evidence="8">
    <location>
        <begin position="357"/>
        <end position="377"/>
    </location>
</feature>
<dbReference type="GO" id="GO:0005886">
    <property type="term" value="C:plasma membrane"/>
    <property type="evidence" value="ECO:0007669"/>
    <property type="project" value="UniProtKB-SubCell"/>
</dbReference>
<feature type="transmembrane region" description="Helical" evidence="8">
    <location>
        <begin position="844"/>
        <end position="864"/>
    </location>
</feature>
<feature type="domain" description="SSD" evidence="9">
    <location>
        <begin position="847"/>
        <end position="974"/>
    </location>
</feature>
<comment type="subcellular location">
    <subcellularLocation>
        <location evidence="1">Cell membrane</location>
        <topology evidence="1">Multi-pass membrane protein</topology>
    </subcellularLocation>
</comment>
<gene>
    <name evidence="11" type="ORF">FHL05_05600</name>
    <name evidence="10" type="ORF">FHL06_07465</name>
</gene>
<feature type="transmembrane region" description="Helical" evidence="8">
    <location>
        <begin position="917"/>
        <end position="943"/>
    </location>
</feature>
<feature type="transmembrane region" description="Helical" evidence="8">
    <location>
        <begin position="818"/>
        <end position="837"/>
    </location>
</feature>
<dbReference type="InterPro" id="IPR004869">
    <property type="entry name" value="MMPL_dom"/>
</dbReference>
<sequence length="1007" mass="107917">MKSFKNPRHILTLIAWIIIVLVAIFALPNISQLVKENGQITVPDSYESEVASRVGDKYSGTKATQLTLVYHSDNALTNGQKHSINKKVHKLNNNKGNLHIDSITSVADSPESSAQLISKNKKTELVLVNVKGRSNLQTKAKKIENKAKVSGLKTYTTGEDLLSDVFSDTTEKGLQKTEIIAAIFIFIVLVLVFRSVIIPIISLLTVGVSFIVSLSVVMNAAQYFNFPISDFTQVFLVVVLFGIGTDYNILLYNKFKEELATNDDADAAAITTRKTAGKTLLYSGLSVLIGFTVLSLAKFSFYQSAVGVAIGIAVLIPVLLTLNIFFMSALGKKMFWPSKNWAENNNSKLWHGLSSAAIARPVILMGLILIIGAAFALTNSSQLNFNTADEVPNSDPAKQGYLQVQKDFSKGMAGPTTLYIKSDKSLANQTDLGTIDDLTSYIKKEPGVKKVMSVTQPMNKKIDALYLKDQLKTVNSGLAKSQKGLKQISTGLNSANQQLTAADVSGNLSQVQTLADGTQQLASGSAQLDSGIGQYLNGSTQVNSGLTQLQAGSGTLQSSVSQIASGSNQLNSQMSSVTSQISSLTSLMSQMEPLLAQSGSSVNTAQMAQLPSMISQFESGVSQLNSAINQLNASVPTLTSGIDQAAAGSNQLVATNSELSSASSQVASGASTVNTGVQTMNTQMQQLGTQVTQLQSGLSSAVDGINQVQQGSQTVSSYLTGLKNSYLGDKLYVPKAQIKDGTLDESFDNYLSKNKKIAQVTIVLKDDPASQSATKVMRRLRSDVKSKVKNTSLSDDQVVFGGQTSSTTDLEKLSQSDFKRTAVIMIIGIGIALIFVTRSIMQPFMIILTLLIAYITSLGITRWLSGLFIGKSLLTWNTPFFTFIMLVALGVDYSIFLMTRYRAESANLNMKARVACILSAATFIGTVVISAVIILSGTFAALIPSGVMTLIQVAIGVIVGLIIILLTLPIMMSAYIKLTYMPGGNKKQKKSKDNSSDVSDTDKKVTD</sequence>
<comment type="caution">
    <text evidence="11">The sequence shown here is derived from an EMBL/GenBank/DDBJ whole genome shotgun (WGS) entry which is preliminary data.</text>
</comment>
<feature type="transmembrane region" description="Helical" evidence="8">
    <location>
        <begin position="179"/>
        <end position="197"/>
    </location>
</feature>
<dbReference type="AlphaFoldDB" id="A0A5P0ZWA8"/>
<feature type="transmembrane region" description="Helical" evidence="8">
    <location>
        <begin position="280"/>
        <end position="302"/>
    </location>
</feature>
<dbReference type="Proteomes" id="UP000371423">
    <property type="component" value="Unassembled WGS sequence"/>
</dbReference>
<keyword evidence="5 8" id="KW-1133">Transmembrane helix</keyword>
<reference evidence="12 13" key="1">
    <citation type="journal article" date="2019" name="Syst. Appl. Microbiol.">
        <title>Polyphasic characterization of two novel Lactobacillus spp. isolated from blown salami packages: Description of Lactobacillus halodurans sp. nov. and Lactobacillus salsicarnum sp. nov.</title>
        <authorList>
            <person name="Schuster J.A."/>
            <person name="Klingl A."/>
            <person name="Vogel R.F."/>
            <person name="Ehrmann M.A."/>
        </authorList>
    </citation>
    <scope>NUCLEOTIDE SEQUENCE [LARGE SCALE GENOMIC DNA]</scope>
    <source>
        <strain evidence="11 12">TMW 1.1920</strain>
        <strain evidence="10 13">TMW 1.2172</strain>
    </source>
</reference>
<dbReference type="Gene3D" id="1.20.1640.10">
    <property type="entry name" value="Multidrug efflux transporter AcrB transmembrane domain"/>
    <property type="match status" value="2"/>
</dbReference>
<evidence type="ECO:0000313" key="10">
    <source>
        <dbReference type="EMBL" id="MQS76223.1"/>
    </source>
</evidence>
<feature type="transmembrane region" description="Helical" evidence="8">
    <location>
        <begin position="308"/>
        <end position="330"/>
    </location>
</feature>
<evidence type="ECO:0000313" key="11">
    <source>
        <dbReference type="EMBL" id="MQS97363.1"/>
    </source>
</evidence>
<comment type="similarity">
    <text evidence="2">Belongs to the resistance-nodulation-cell division (RND) (TC 2.A.6) family. MmpL subfamily.</text>
</comment>
<dbReference type="PANTHER" id="PTHR33406:SF6">
    <property type="entry name" value="MEMBRANE PROTEIN YDGH-RELATED"/>
    <property type="match status" value="1"/>
</dbReference>
<evidence type="ECO:0000256" key="4">
    <source>
        <dbReference type="ARBA" id="ARBA00022692"/>
    </source>
</evidence>
<evidence type="ECO:0000256" key="6">
    <source>
        <dbReference type="ARBA" id="ARBA00023136"/>
    </source>
</evidence>
<feature type="transmembrane region" description="Helical" evidence="8">
    <location>
        <begin position="231"/>
        <end position="250"/>
    </location>
</feature>
<keyword evidence="6 8" id="KW-0472">Membrane</keyword>
<proteinExistence type="inferred from homology"/>
<feature type="transmembrane region" description="Helical" evidence="8">
    <location>
        <begin position="876"/>
        <end position="896"/>
    </location>
</feature>
<evidence type="ECO:0000256" key="5">
    <source>
        <dbReference type="ARBA" id="ARBA00022989"/>
    </source>
</evidence>
<dbReference type="Proteomes" id="UP000414364">
    <property type="component" value="Unassembled WGS sequence"/>
</dbReference>
<organism evidence="11 12">
    <name type="scientific">Companilactobacillus halodurans</name>
    <dbReference type="NCBI Taxonomy" id="2584183"/>
    <lineage>
        <taxon>Bacteria</taxon>
        <taxon>Bacillati</taxon>
        <taxon>Bacillota</taxon>
        <taxon>Bacilli</taxon>
        <taxon>Lactobacillales</taxon>
        <taxon>Lactobacillaceae</taxon>
        <taxon>Companilactobacillus</taxon>
    </lineage>
</organism>